<organism evidence="10 11">
    <name type="scientific">Candidatus Sulfotelmatobacter kueseliae</name>
    <dbReference type="NCBI Taxonomy" id="2042962"/>
    <lineage>
        <taxon>Bacteria</taxon>
        <taxon>Pseudomonadati</taxon>
        <taxon>Acidobacteriota</taxon>
        <taxon>Terriglobia</taxon>
        <taxon>Terriglobales</taxon>
        <taxon>Candidatus Korobacteraceae</taxon>
        <taxon>Candidatus Sulfotelmatobacter</taxon>
    </lineage>
</organism>
<evidence type="ECO:0000313" key="11">
    <source>
        <dbReference type="Proteomes" id="UP000238701"/>
    </source>
</evidence>
<dbReference type="GO" id="GO:0000287">
    <property type="term" value="F:magnesium ion binding"/>
    <property type="evidence" value="ECO:0007669"/>
    <property type="project" value="UniProtKB-UniRule"/>
</dbReference>
<evidence type="ECO:0000256" key="7">
    <source>
        <dbReference type="ARBA" id="ARBA00038093"/>
    </source>
</evidence>
<keyword evidence="8" id="KW-0800">Toxin</keyword>
<dbReference type="InterPro" id="IPR029060">
    <property type="entry name" value="PIN-like_dom_sf"/>
</dbReference>
<feature type="binding site" evidence="8">
    <location>
        <position position="100"/>
    </location>
    <ligand>
        <name>Mg(2+)</name>
        <dbReference type="ChEBI" id="CHEBI:18420"/>
    </ligand>
</feature>
<dbReference type="GO" id="GO:0016787">
    <property type="term" value="F:hydrolase activity"/>
    <property type="evidence" value="ECO:0007669"/>
    <property type="project" value="UniProtKB-KW"/>
</dbReference>
<dbReference type="Gene3D" id="3.40.50.1010">
    <property type="entry name" value="5'-nuclease"/>
    <property type="match status" value="1"/>
</dbReference>
<keyword evidence="5 8" id="KW-0378">Hydrolase</keyword>
<gene>
    <name evidence="8" type="primary">vapC</name>
    <name evidence="10" type="ORF">SBA1_1190020</name>
</gene>
<dbReference type="AlphaFoldDB" id="A0A2U3K1J3"/>
<evidence type="ECO:0000256" key="2">
    <source>
        <dbReference type="ARBA" id="ARBA00022649"/>
    </source>
</evidence>
<evidence type="ECO:0000259" key="9">
    <source>
        <dbReference type="Pfam" id="PF01850"/>
    </source>
</evidence>
<sequence>MSRTYVLDANAVLNLVQDEVGAERMERLIEEAVHQGTPLLMSVLNWGEVFYHVWQRRGEEKARQTMGNLSRLPLDLIPVDLPQVLKAGEIKAVHKIPYVDCIAAALAETRQAILVTSDRDFEKLGRRVPVLWLARP</sequence>
<evidence type="ECO:0000256" key="3">
    <source>
        <dbReference type="ARBA" id="ARBA00022722"/>
    </source>
</evidence>
<dbReference type="GO" id="GO:0004540">
    <property type="term" value="F:RNA nuclease activity"/>
    <property type="evidence" value="ECO:0007669"/>
    <property type="project" value="InterPro"/>
</dbReference>
<dbReference type="PANTHER" id="PTHR33653">
    <property type="entry name" value="RIBONUCLEASE VAPC2"/>
    <property type="match status" value="1"/>
</dbReference>
<name>A0A2U3K1J3_9BACT</name>
<dbReference type="InterPro" id="IPR050556">
    <property type="entry name" value="Type_II_TA_system_RNase"/>
</dbReference>
<comment type="similarity">
    <text evidence="7 8">Belongs to the PINc/VapC protein family.</text>
</comment>
<comment type="cofactor">
    <cofactor evidence="1 8">
        <name>Mg(2+)</name>
        <dbReference type="ChEBI" id="CHEBI:18420"/>
    </cofactor>
</comment>
<evidence type="ECO:0000256" key="6">
    <source>
        <dbReference type="ARBA" id="ARBA00022842"/>
    </source>
</evidence>
<evidence type="ECO:0000256" key="1">
    <source>
        <dbReference type="ARBA" id="ARBA00001946"/>
    </source>
</evidence>
<dbReference type="PANTHER" id="PTHR33653:SF1">
    <property type="entry name" value="RIBONUCLEASE VAPC2"/>
    <property type="match status" value="1"/>
</dbReference>
<evidence type="ECO:0000256" key="5">
    <source>
        <dbReference type="ARBA" id="ARBA00022801"/>
    </source>
</evidence>
<evidence type="ECO:0000256" key="8">
    <source>
        <dbReference type="HAMAP-Rule" id="MF_00265"/>
    </source>
</evidence>
<dbReference type="OrthoDB" id="129357at2"/>
<dbReference type="HAMAP" id="MF_00265">
    <property type="entry name" value="VapC_Nob1"/>
    <property type="match status" value="1"/>
</dbReference>
<dbReference type="EC" id="3.1.-.-" evidence="8"/>
<dbReference type="Pfam" id="PF01850">
    <property type="entry name" value="PIN"/>
    <property type="match status" value="1"/>
</dbReference>
<keyword evidence="4 8" id="KW-0479">Metal-binding</keyword>
<keyword evidence="3 8" id="KW-0540">Nuclease</keyword>
<protein>
    <recommendedName>
        <fullName evidence="8">Ribonuclease VapC</fullName>
        <shortName evidence="8">RNase VapC</shortName>
        <ecNumber evidence="8">3.1.-.-</ecNumber>
    </recommendedName>
    <alternativeName>
        <fullName evidence="8">Toxin VapC</fullName>
    </alternativeName>
</protein>
<keyword evidence="6 8" id="KW-0460">Magnesium</keyword>
<reference evidence="11" key="1">
    <citation type="submission" date="2018-02" db="EMBL/GenBank/DDBJ databases">
        <authorList>
            <person name="Hausmann B."/>
        </authorList>
    </citation>
    <scope>NUCLEOTIDE SEQUENCE [LARGE SCALE GENOMIC DNA]</scope>
    <source>
        <strain evidence="11">Peat soil MAG SbA1</strain>
    </source>
</reference>
<dbReference type="SUPFAM" id="SSF88723">
    <property type="entry name" value="PIN domain-like"/>
    <property type="match status" value="1"/>
</dbReference>
<dbReference type="CDD" id="cd18689">
    <property type="entry name" value="PIN_VapC-like"/>
    <property type="match status" value="1"/>
</dbReference>
<feature type="binding site" evidence="8">
    <location>
        <position position="8"/>
    </location>
    <ligand>
        <name>Mg(2+)</name>
        <dbReference type="ChEBI" id="CHEBI:18420"/>
    </ligand>
</feature>
<evidence type="ECO:0000256" key="4">
    <source>
        <dbReference type="ARBA" id="ARBA00022723"/>
    </source>
</evidence>
<keyword evidence="2 8" id="KW-1277">Toxin-antitoxin system</keyword>
<comment type="function">
    <text evidence="8">Toxic component of a toxin-antitoxin (TA) system. An RNase.</text>
</comment>
<dbReference type="GO" id="GO:0090729">
    <property type="term" value="F:toxin activity"/>
    <property type="evidence" value="ECO:0007669"/>
    <property type="project" value="UniProtKB-KW"/>
</dbReference>
<dbReference type="Proteomes" id="UP000238701">
    <property type="component" value="Unassembled WGS sequence"/>
</dbReference>
<dbReference type="InterPro" id="IPR022907">
    <property type="entry name" value="VapC_family"/>
</dbReference>
<feature type="domain" description="PIN" evidence="9">
    <location>
        <begin position="5"/>
        <end position="125"/>
    </location>
</feature>
<dbReference type="InterPro" id="IPR002716">
    <property type="entry name" value="PIN_dom"/>
</dbReference>
<proteinExistence type="inferred from homology"/>
<accession>A0A2U3K1J3</accession>
<dbReference type="EMBL" id="OMOD01000023">
    <property type="protein sequence ID" value="SPF33498.1"/>
    <property type="molecule type" value="Genomic_DNA"/>
</dbReference>
<evidence type="ECO:0000313" key="10">
    <source>
        <dbReference type="EMBL" id="SPF33498.1"/>
    </source>
</evidence>